<evidence type="ECO:0000313" key="1">
    <source>
        <dbReference type="EMBL" id="SDO35613.1"/>
    </source>
</evidence>
<evidence type="ECO:0000313" key="2">
    <source>
        <dbReference type="Proteomes" id="UP000199134"/>
    </source>
</evidence>
<accession>A0A1H0IWA5</accession>
<dbReference type="Proteomes" id="UP000199134">
    <property type="component" value="Unassembled WGS sequence"/>
</dbReference>
<proteinExistence type="predicted"/>
<reference evidence="2" key="1">
    <citation type="submission" date="2016-10" db="EMBL/GenBank/DDBJ databases">
        <authorList>
            <person name="de Groot N.N."/>
        </authorList>
    </citation>
    <scope>NUCLEOTIDE SEQUENCE [LARGE SCALE GENOMIC DNA]</scope>
    <source>
        <strain evidence="2">BP1-145</strain>
    </source>
</reference>
<gene>
    <name evidence="1" type="ORF">SAMN04487900_1172</name>
</gene>
<organism evidence="1 2">
    <name type="scientific">Prevotella communis</name>
    <dbReference type="NCBI Taxonomy" id="2913614"/>
    <lineage>
        <taxon>Bacteria</taxon>
        <taxon>Pseudomonadati</taxon>
        <taxon>Bacteroidota</taxon>
        <taxon>Bacteroidia</taxon>
        <taxon>Bacteroidales</taxon>
        <taxon>Prevotellaceae</taxon>
        <taxon>Prevotella</taxon>
    </lineage>
</organism>
<name>A0A1H0IWA5_9BACT</name>
<dbReference type="AlphaFoldDB" id="A0A1H0IWA5"/>
<dbReference type="EMBL" id="FNIW01000017">
    <property type="protein sequence ID" value="SDO35613.1"/>
    <property type="molecule type" value="Genomic_DNA"/>
</dbReference>
<comment type="caution">
    <text evidence="1">The sequence shown here is derived from an EMBL/GenBank/DDBJ whole genome shotgun (WGS) entry which is preliminary data.</text>
</comment>
<sequence>MLLFTHKNHIGSLLSETDALQHALFLETHTGTSDQRSNNDNCRYLHAKVVKKSNLVK</sequence>
<protein>
    <submittedName>
        <fullName evidence="1">Uncharacterized protein</fullName>
    </submittedName>
</protein>